<accession>A0ABN8LR04</accession>
<dbReference type="SUPFAM" id="SSF52540">
    <property type="entry name" value="P-loop containing nucleoside triphosphate hydrolases"/>
    <property type="match status" value="1"/>
</dbReference>
<dbReference type="InterPro" id="IPR027417">
    <property type="entry name" value="P-loop_NTPase"/>
</dbReference>
<comment type="caution">
    <text evidence="2">The sequence shown here is derived from an EMBL/GenBank/DDBJ whole genome shotgun (WGS) entry which is preliminary data.</text>
</comment>
<dbReference type="Proteomes" id="UP001159427">
    <property type="component" value="Unassembled WGS sequence"/>
</dbReference>
<dbReference type="EMBL" id="CALNXI010000079">
    <property type="protein sequence ID" value="CAH3018154.1"/>
    <property type="molecule type" value="Genomic_DNA"/>
</dbReference>
<evidence type="ECO:0000313" key="3">
    <source>
        <dbReference type="Proteomes" id="UP001159427"/>
    </source>
</evidence>
<evidence type="ECO:0000313" key="2">
    <source>
        <dbReference type="EMBL" id="CAH3018154.1"/>
    </source>
</evidence>
<gene>
    <name evidence="2" type="ORF">PEVE_00041480</name>
</gene>
<protein>
    <submittedName>
        <fullName evidence="2">Uncharacterized protein</fullName>
    </submittedName>
</protein>
<keyword evidence="1" id="KW-0175">Coiled coil</keyword>
<sequence length="315" mass="35653">MFYFSGFNNSCDLSAVLGILANASVFQTRVQTISKDVRSEVRNEWGHCNFDHWTDPKMTKSFQLIENLLCALGLPKTLEAEVLADLDSWKKNGLKLCMGHPVDEDLIKIVSDQVANLEHELEVMRKSGIDEAQKIRDALHSVKLEIAKFYNRLTNLEKNMAHVELRQDALERKQGETDSKVRALVSSLEGNLNASSNDIAFLIPSRNDYFYGREDELSSIADNLKGRTSRFAHTAICGLGGVGKTSLALEFCWRHKSKYPGGIFWISGENNRVFQNSVREMALEIQITTFEDDFSLTLARALAWLKKQSQLWCLV</sequence>
<name>A0ABN8LR04_9CNID</name>
<feature type="non-terminal residue" evidence="2">
    <location>
        <position position="315"/>
    </location>
</feature>
<reference evidence="2 3" key="1">
    <citation type="submission" date="2022-05" db="EMBL/GenBank/DDBJ databases">
        <authorList>
            <consortium name="Genoscope - CEA"/>
            <person name="William W."/>
        </authorList>
    </citation>
    <scope>NUCLEOTIDE SEQUENCE [LARGE SCALE GENOMIC DNA]</scope>
</reference>
<feature type="coiled-coil region" evidence="1">
    <location>
        <begin position="107"/>
        <end position="173"/>
    </location>
</feature>
<keyword evidence="3" id="KW-1185">Reference proteome</keyword>
<proteinExistence type="predicted"/>
<organism evidence="2 3">
    <name type="scientific">Porites evermanni</name>
    <dbReference type="NCBI Taxonomy" id="104178"/>
    <lineage>
        <taxon>Eukaryota</taxon>
        <taxon>Metazoa</taxon>
        <taxon>Cnidaria</taxon>
        <taxon>Anthozoa</taxon>
        <taxon>Hexacorallia</taxon>
        <taxon>Scleractinia</taxon>
        <taxon>Fungiina</taxon>
        <taxon>Poritidae</taxon>
        <taxon>Porites</taxon>
    </lineage>
</organism>
<dbReference type="Gene3D" id="3.40.50.300">
    <property type="entry name" value="P-loop containing nucleotide triphosphate hydrolases"/>
    <property type="match status" value="1"/>
</dbReference>
<evidence type="ECO:0000256" key="1">
    <source>
        <dbReference type="SAM" id="Coils"/>
    </source>
</evidence>